<reference evidence="3 4" key="1">
    <citation type="submission" date="2017-12" db="EMBL/GenBank/DDBJ databases">
        <authorList>
            <person name="Pombert J.-F."/>
            <person name="Haag K.L."/>
            <person name="Ebert D."/>
        </authorList>
    </citation>
    <scope>NUCLEOTIDE SEQUENCE [LARGE SCALE GENOMIC DNA]</scope>
    <source>
        <strain evidence="3">BE-OM-2</strain>
    </source>
</reference>
<dbReference type="GO" id="GO:0005737">
    <property type="term" value="C:cytoplasm"/>
    <property type="evidence" value="ECO:0007669"/>
    <property type="project" value="TreeGrafter"/>
</dbReference>
<dbReference type="Proteomes" id="UP000291404">
    <property type="component" value="Unassembled WGS sequence"/>
</dbReference>
<dbReference type="InterPro" id="IPR003591">
    <property type="entry name" value="Leu-rich_rpt_typical-subtyp"/>
</dbReference>
<dbReference type="SMART" id="SM00369">
    <property type="entry name" value="LRR_TYP"/>
    <property type="match status" value="3"/>
</dbReference>
<sequence length="912" mass="108382">MKWNFKKFIILITNAIKEIYLQIYYKGCYVLINIFSSPMCKHVLELLRLKETITEESNSKTKYKMFSYCLEKLFIDSLNSPMVVKLHTLDPLINYKFTHLICVSTKDILESFQNKYSYLSMVYGESIYFYKNNDFPLIDFLKWKLQNSLTDTELSRNKYAYSKFIMFNYDEVEKLYSFLAEQTKVRITIDKIYFNINQDIVKVGNSNRFLVKNYDEKYLCLKNTCFSVKQFVFPLPNAFKNIEVLDLSGNFIKEIPRDFSEFRKINYLNLSHNLLENLPTFLSDFQFEELNLSNNRLSKIPFLNSKTLILDNNLIEYFQQRDSIFDKISLKSNPVKRFFSKAKYLDLSFTFIKNIHVTFGEDIVEHLILEGIKIDYFKGNFSNLKYLNMQNCNTSVFSIEAPHLSKLILRNNLLTEFPFFPNLEYLDLSGNLLTFIESKILNLKKLKILDISRNDIINPNAYDWKWLEKINILYNQNNTNNEVLDVTKLETYYMNERNCILKETSNKHINHSFEYVKNNNRYSIFLQGNSETVKLIENNFEKYFFEICLDKDFMINTKCFYNHIENILIKKCLDYNFNIVIIFVVNNCVRISKKGNFMVIFYDSMFFKALSSKNNQIKYNKEYCYIMNDTMINNTKIEYMRFETVTDYKILILNDHWRNIIFSKELKQINLCKNLSENISMIYNFLISTYPLDKNKPDDIFIAMKTSSSPIIFKDVLFTAEPIIVYAYLDKVPGFFKSASLEFYSLCRFIQSYIVNINGRFGAIQIKYEGDLCICYFRNSLDAIMWSVNLDYFFSSKLWKDDFLKRNPNSITEHKLNDNFLVRIGICKDIGFFDRNIEGDVDWYGQVLNKSARLAKLNTDINILISENIYTEIVHLNLSQIEFKKYENYQLKGFTEMENVYGIVKINIKSWL</sequence>
<dbReference type="InterPro" id="IPR032675">
    <property type="entry name" value="LRR_dom_sf"/>
</dbReference>
<organism evidence="3 4">
    <name type="scientific">Hamiltosporidium magnivora</name>
    <dbReference type="NCBI Taxonomy" id="148818"/>
    <lineage>
        <taxon>Eukaryota</taxon>
        <taxon>Fungi</taxon>
        <taxon>Fungi incertae sedis</taxon>
        <taxon>Microsporidia</taxon>
        <taxon>Dubosqiidae</taxon>
        <taxon>Hamiltosporidium</taxon>
    </lineage>
</organism>
<dbReference type="Pfam" id="PF00560">
    <property type="entry name" value="LRR_1"/>
    <property type="match status" value="1"/>
</dbReference>
<dbReference type="Gene3D" id="3.30.70.1230">
    <property type="entry name" value="Nucleotide cyclase"/>
    <property type="match status" value="1"/>
</dbReference>
<keyword evidence="4" id="KW-1185">Reference proteome</keyword>
<dbReference type="InterPro" id="IPR029787">
    <property type="entry name" value="Nucleotide_cyclase"/>
</dbReference>
<evidence type="ECO:0008006" key="5">
    <source>
        <dbReference type="Google" id="ProtNLM"/>
    </source>
</evidence>
<dbReference type="VEuPathDB" id="MicrosporidiaDB:CWI36_0095p0050"/>
<comment type="caution">
    <text evidence="3">The sequence shown here is derived from an EMBL/GenBank/DDBJ whole genome shotgun (WGS) entry which is preliminary data.</text>
</comment>
<evidence type="ECO:0000256" key="1">
    <source>
        <dbReference type="ARBA" id="ARBA00022614"/>
    </source>
</evidence>
<dbReference type="EMBL" id="PITI01000095">
    <property type="protein sequence ID" value="TBU08818.1"/>
    <property type="molecule type" value="Genomic_DNA"/>
</dbReference>
<dbReference type="InterPro" id="IPR050216">
    <property type="entry name" value="LRR_domain-containing"/>
</dbReference>
<keyword evidence="1" id="KW-0433">Leucine-rich repeat</keyword>
<dbReference type="STRING" id="148818.A0A4Q9LKL4"/>
<accession>A0A4Q9LKL4</accession>
<dbReference type="AlphaFoldDB" id="A0A4Q9LKL4"/>
<dbReference type="Gene3D" id="3.80.10.10">
    <property type="entry name" value="Ribonuclease Inhibitor"/>
    <property type="match status" value="2"/>
</dbReference>
<evidence type="ECO:0000256" key="2">
    <source>
        <dbReference type="ARBA" id="ARBA00022737"/>
    </source>
</evidence>
<dbReference type="SUPFAM" id="SSF55073">
    <property type="entry name" value="Nucleotide cyclase"/>
    <property type="match status" value="1"/>
</dbReference>
<evidence type="ECO:0000313" key="4">
    <source>
        <dbReference type="Proteomes" id="UP000291404"/>
    </source>
</evidence>
<dbReference type="InterPro" id="IPR001611">
    <property type="entry name" value="Leu-rich_rpt"/>
</dbReference>
<dbReference type="SUPFAM" id="SSF52058">
    <property type="entry name" value="L domain-like"/>
    <property type="match status" value="1"/>
</dbReference>
<dbReference type="PROSITE" id="PS51450">
    <property type="entry name" value="LRR"/>
    <property type="match status" value="3"/>
</dbReference>
<keyword evidence="2" id="KW-0677">Repeat</keyword>
<proteinExistence type="predicted"/>
<evidence type="ECO:0000313" key="3">
    <source>
        <dbReference type="EMBL" id="TBU08818.1"/>
    </source>
</evidence>
<dbReference type="PANTHER" id="PTHR48051:SF1">
    <property type="entry name" value="RAS SUPPRESSOR PROTEIN 1"/>
    <property type="match status" value="1"/>
</dbReference>
<dbReference type="VEuPathDB" id="MicrosporidiaDB:CWI39_2351p0010"/>
<protein>
    <recommendedName>
        <fullName evidence="5">Adenylate cyclase</fullName>
    </recommendedName>
</protein>
<dbReference type="PANTHER" id="PTHR48051">
    <property type="match status" value="1"/>
</dbReference>
<gene>
    <name evidence="3" type="ORF">CWI36_0095p0050</name>
</gene>
<name>A0A4Q9LKL4_9MICR</name>
<dbReference type="VEuPathDB" id="MicrosporidiaDB:CWI39_2171p0010"/>